<dbReference type="EMBL" id="AXCW01000350">
    <property type="protein sequence ID" value="EYR62045.1"/>
    <property type="molecule type" value="Genomic_DNA"/>
</dbReference>
<dbReference type="Proteomes" id="UP000019753">
    <property type="component" value="Unassembled WGS sequence"/>
</dbReference>
<comment type="cofactor">
    <cofactor evidence="2">
        <name>heme</name>
        <dbReference type="ChEBI" id="CHEBI:30413"/>
    </cofactor>
</comment>
<proteinExistence type="inferred from homology"/>
<evidence type="ECO:0000256" key="1">
    <source>
        <dbReference type="ARBA" id="ARBA00010617"/>
    </source>
</evidence>
<dbReference type="PANTHER" id="PTHR24305:SF166">
    <property type="entry name" value="CYTOCHROME P450 12A4, MITOCHONDRIAL-RELATED"/>
    <property type="match status" value="1"/>
</dbReference>
<comment type="caution">
    <text evidence="3">The sequence shown here is derived from an EMBL/GenBank/DDBJ whole genome shotgun (WGS) entry which is preliminary data.</text>
</comment>
<comment type="similarity">
    <text evidence="1">Belongs to the cytochrome P450 family.</text>
</comment>
<evidence type="ECO:0000313" key="3">
    <source>
        <dbReference type="EMBL" id="EYR62045.1"/>
    </source>
</evidence>
<reference evidence="3 4" key="1">
    <citation type="submission" date="2014-01" db="EMBL/GenBank/DDBJ databases">
        <title>Actinotalea ferrariae CF5-4.</title>
        <authorList>
            <person name="Chen F."/>
            <person name="Li Y."/>
            <person name="Wang G."/>
        </authorList>
    </citation>
    <scope>NUCLEOTIDE SEQUENCE [LARGE SCALE GENOMIC DNA]</scope>
    <source>
        <strain evidence="3 4">CF5-4</strain>
    </source>
</reference>
<dbReference type="GO" id="GO:0020037">
    <property type="term" value="F:heme binding"/>
    <property type="evidence" value="ECO:0007669"/>
    <property type="project" value="InterPro"/>
</dbReference>
<dbReference type="InterPro" id="IPR036396">
    <property type="entry name" value="Cyt_P450_sf"/>
</dbReference>
<dbReference type="Pfam" id="PF00067">
    <property type="entry name" value="p450"/>
    <property type="match status" value="1"/>
</dbReference>
<keyword evidence="2" id="KW-0479">Metal-binding</keyword>
<dbReference type="InterPro" id="IPR001128">
    <property type="entry name" value="Cyt_P450"/>
</dbReference>
<dbReference type="GO" id="GO:0016705">
    <property type="term" value="F:oxidoreductase activity, acting on paired donors, with incorporation or reduction of molecular oxygen"/>
    <property type="evidence" value="ECO:0007669"/>
    <property type="project" value="InterPro"/>
</dbReference>
<dbReference type="InterPro" id="IPR002401">
    <property type="entry name" value="Cyt_P450_E_grp-I"/>
</dbReference>
<dbReference type="PRINTS" id="PR00463">
    <property type="entry name" value="EP450I"/>
</dbReference>
<keyword evidence="2" id="KW-0408">Iron</keyword>
<keyword evidence="4" id="KW-1185">Reference proteome</keyword>
<protein>
    <submittedName>
        <fullName evidence="3">Cytochrome P450</fullName>
    </submittedName>
</protein>
<sequence>MTAPSVAGTRRLPHASALDTARVLGRVVVPLLARGVIVRRRAAVAMAERADADARAVALLQELRRTYGAGPLRLRLPRRMVVLLSPQHVHRVLADGPEPFSPATREKRAALSHFEPDNVLISSAEDRAERRPFHDVALDSGSALHRGSDAAVATIHEELDGLLERVDATGRLEWDDYARTWLRIVRRVTLGDGAADDEQLTDDLVALRATANWAFLHPTRRRLRRRFHERLQGHLDRAEPGSLAFWAAQAPTTPNTRPSQQVAQWLFAFDAATWAGFRALALLATHPEQLRLVRAEIDAVDLGVPQPLPRLRAVVLESLRLWPTTPAVLRETTARTQWEEGPMPEGTSILTYAPFFHRDDENLPEAHRFAPDLWARQRTEDDWPFVPFSAGPAQCPGRNVVLHTVSLALARLLRDRDVDLLDGRLRHDEDLPGTLDMFTLRFAVGPRETAAA</sequence>
<evidence type="ECO:0000256" key="2">
    <source>
        <dbReference type="PIRSR" id="PIRSR602401-1"/>
    </source>
</evidence>
<dbReference type="Gene3D" id="1.10.630.10">
    <property type="entry name" value="Cytochrome P450"/>
    <property type="match status" value="1"/>
</dbReference>
<keyword evidence="2" id="KW-0349">Heme</keyword>
<accession>A0A021VPT3</accession>
<dbReference type="GO" id="GO:0005506">
    <property type="term" value="F:iron ion binding"/>
    <property type="evidence" value="ECO:0007669"/>
    <property type="project" value="InterPro"/>
</dbReference>
<dbReference type="SUPFAM" id="SSF48264">
    <property type="entry name" value="Cytochrome P450"/>
    <property type="match status" value="1"/>
</dbReference>
<gene>
    <name evidence="3" type="ORF">N866_12410</name>
</gene>
<evidence type="ECO:0000313" key="4">
    <source>
        <dbReference type="Proteomes" id="UP000019753"/>
    </source>
</evidence>
<dbReference type="AlphaFoldDB" id="A0A021VPT3"/>
<dbReference type="PANTHER" id="PTHR24305">
    <property type="entry name" value="CYTOCHROME P450"/>
    <property type="match status" value="1"/>
</dbReference>
<dbReference type="GO" id="GO:0004497">
    <property type="term" value="F:monooxygenase activity"/>
    <property type="evidence" value="ECO:0007669"/>
    <property type="project" value="InterPro"/>
</dbReference>
<feature type="binding site" description="axial binding residue" evidence="2">
    <location>
        <position position="395"/>
    </location>
    <ligand>
        <name>heme</name>
        <dbReference type="ChEBI" id="CHEBI:30413"/>
    </ligand>
    <ligandPart>
        <name>Fe</name>
        <dbReference type="ChEBI" id="CHEBI:18248"/>
    </ligandPart>
</feature>
<dbReference type="OrthoDB" id="7376058at2"/>
<dbReference type="PRINTS" id="PR00385">
    <property type="entry name" value="P450"/>
</dbReference>
<dbReference type="InterPro" id="IPR050121">
    <property type="entry name" value="Cytochrome_P450_monoxygenase"/>
</dbReference>
<name>A0A021VPT3_9CELL</name>
<organism evidence="3 4">
    <name type="scientific">Actinotalea ferrariae CF5-4</name>
    <dbReference type="NCBI Taxonomy" id="948458"/>
    <lineage>
        <taxon>Bacteria</taxon>
        <taxon>Bacillati</taxon>
        <taxon>Actinomycetota</taxon>
        <taxon>Actinomycetes</taxon>
        <taxon>Micrococcales</taxon>
        <taxon>Cellulomonadaceae</taxon>
        <taxon>Actinotalea</taxon>
    </lineage>
</organism>